<dbReference type="EMBL" id="FOFD01000002">
    <property type="protein sequence ID" value="SEQ28534.1"/>
    <property type="molecule type" value="Genomic_DNA"/>
</dbReference>
<gene>
    <name evidence="1" type="ORF">SAMN04489841_1369</name>
</gene>
<dbReference type="AlphaFoldDB" id="A0A1H9ES63"/>
<name>A0A1H9ES63_9EURY</name>
<organism evidence="1 2">
    <name type="scientific">Natrinema salaciae</name>
    <dbReference type="NCBI Taxonomy" id="1186196"/>
    <lineage>
        <taxon>Archaea</taxon>
        <taxon>Methanobacteriati</taxon>
        <taxon>Methanobacteriota</taxon>
        <taxon>Stenosarchaea group</taxon>
        <taxon>Halobacteria</taxon>
        <taxon>Halobacteriales</taxon>
        <taxon>Natrialbaceae</taxon>
        <taxon>Natrinema</taxon>
    </lineage>
</organism>
<evidence type="ECO:0000313" key="1">
    <source>
        <dbReference type="EMBL" id="SEQ28534.1"/>
    </source>
</evidence>
<dbReference type="STRING" id="1186196.SAMN04489841_1369"/>
<protein>
    <submittedName>
        <fullName evidence="1">Uncharacterized protein</fullName>
    </submittedName>
</protein>
<dbReference type="Proteomes" id="UP000199114">
    <property type="component" value="Unassembled WGS sequence"/>
</dbReference>
<evidence type="ECO:0000313" key="2">
    <source>
        <dbReference type="Proteomes" id="UP000199114"/>
    </source>
</evidence>
<dbReference type="OrthoDB" id="201969at2157"/>
<dbReference type="RefSeq" id="WP_090615372.1">
    <property type="nucleotide sequence ID" value="NZ_FOFD01000002.1"/>
</dbReference>
<sequence length="137" mass="15233">MSAGGVPRGNTPKDQLPFIRRNATLLAELPEPGEHWTAEIIPDELANQLTGLENKQIVTFVDEVTQSKWKKPRNLWKTDLDAYEQIHDVLEGKDRDGLLPCGHSAINNERGVDGISCGVCDEVHARDEIDHNRGEVA</sequence>
<reference evidence="2" key="1">
    <citation type="submission" date="2016-10" db="EMBL/GenBank/DDBJ databases">
        <authorList>
            <person name="Varghese N."/>
            <person name="Submissions S."/>
        </authorList>
    </citation>
    <scope>NUCLEOTIDE SEQUENCE [LARGE SCALE GENOMIC DNA]</scope>
    <source>
        <strain evidence="2">DSM 25055</strain>
    </source>
</reference>
<accession>A0A1H9ES63</accession>
<keyword evidence="2" id="KW-1185">Reference proteome</keyword>
<proteinExistence type="predicted"/>